<evidence type="ECO:0000313" key="3">
    <source>
        <dbReference type="EnsemblMetazoa" id="MDOA000951-PA"/>
    </source>
</evidence>
<keyword evidence="2" id="KW-0732">Signal</keyword>
<feature type="signal peptide" evidence="2">
    <location>
        <begin position="1"/>
        <end position="21"/>
    </location>
</feature>
<dbReference type="EnsemblMetazoa" id="MDOA000951-RA">
    <property type="protein sequence ID" value="MDOA000951-PA"/>
    <property type="gene ID" value="MDOA000951"/>
</dbReference>
<dbReference type="OrthoDB" id="7977279at2759"/>
<sequence>MNWRRSGITFALIFIIGVTSAAEEAEEILITTTTLSTTPESEILLTTTEKSGKEKEVEETTKEVEEETTTTTTFTSDDNENTEPHIKEPETPLPEYAIKQMNSVLNHILQASYRFVTQVLQETTADPESYPREKLKSYAELLLRLLHIDDELEYDEEYHYNLMLKKLNFLKGRTTKYLSTYLPEGWVEVYMKNKQDIVVWIDESAEELHDTFRCYISDEDDHVKYQYFNEGFDDLLRANLIQQKLTILLDLIKVAANRKKVSFTDIYMQT</sequence>
<dbReference type="KEGG" id="mde:101896248"/>
<feature type="compositionally biased region" description="Basic and acidic residues" evidence="1">
    <location>
        <begin position="50"/>
        <end position="63"/>
    </location>
</feature>
<gene>
    <name evidence="3" type="primary">101896248</name>
</gene>
<evidence type="ECO:0000256" key="2">
    <source>
        <dbReference type="SAM" id="SignalP"/>
    </source>
</evidence>
<feature type="chain" id="PRO_5044559805" evidence="2">
    <location>
        <begin position="22"/>
        <end position="270"/>
    </location>
</feature>
<reference evidence="3" key="1">
    <citation type="submission" date="2020-05" db="UniProtKB">
        <authorList>
            <consortium name="EnsemblMetazoa"/>
        </authorList>
    </citation>
    <scope>IDENTIFICATION</scope>
    <source>
        <strain evidence="3">Aabys</strain>
    </source>
</reference>
<dbReference type="VEuPathDB" id="VectorBase:MDOA000951"/>
<dbReference type="VEuPathDB" id="VectorBase:MDOMA2_011502"/>
<evidence type="ECO:0000256" key="1">
    <source>
        <dbReference type="SAM" id="MobiDB-lite"/>
    </source>
</evidence>
<organism evidence="3">
    <name type="scientific">Musca domestica</name>
    <name type="common">House fly</name>
    <dbReference type="NCBI Taxonomy" id="7370"/>
    <lineage>
        <taxon>Eukaryota</taxon>
        <taxon>Metazoa</taxon>
        <taxon>Ecdysozoa</taxon>
        <taxon>Arthropoda</taxon>
        <taxon>Hexapoda</taxon>
        <taxon>Insecta</taxon>
        <taxon>Pterygota</taxon>
        <taxon>Neoptera</taxon>
        <taxon>Endopterygota</taxon>
        <taxon>Diptera</taxon>
        <taxon>Brachycera</taxon>
        <taxon>Muscomorpha</taxon>
        <taxon>Muscoidea</taxon>
        <taxon>Muscidae</taxon>
        <taxon>Musca</taxon>
    </lineage>
</organism>
<name>A0A1I8M3R4_MUSDO</name>
<feature type="region of interest" description="Disordered" evidence="1">
    <location>
        <begin position="49"/>
        <end position="89"/>
    </location>
</feature>
<proteinExistence type="predicted"/>
<protein>
    <submittedName>
        <fullName evidence="3">Uncharacterized protein</fullName>
    </submittedName>
</protein>
<dbReference type="AlphaFoldDB" id="A0A1I8M3R4"/>
<accession>A0A1I8M3R4</accession>
<dbReference type="RefSeq" id="XP_005188795.2">
    <property type="nucleotide sequence ID" value="XM_005188738.4"/>
</dbReference>